<protein>
    <submittedName>
        <fullName evidence="1">Uncharacterized protein</fullName>
    </submittedName>
</protein>
<dbReference type="AlphaFoldDB" id="A0A4U9D815"/>
<evidence type="ECO:0000313" key="1">
    <source>
        <dbReference type="EMBL" id="VTN12003.1"/>
    </source>
</evidence>
<dbReference type="Proteomes" id="UP000339249">
    <property type="component" value="Unassembled WGS sequence"/>
</dbReference>
<accession>A0A4U9D815</accession>
<evidence type="ECO:0000313" key="2">
    <source>
        <dbReference type="Proteomes" id="UP000339249"/>
    </source>
</evidence>
<reference evidence="1 2" key="1">
    <citation type="submission" date="2019-04" db="EMBL/GenBank/DDBJ databases">
        <authorList>
            <consortium name="Pathogen Informatics"/>
        </authorList>
    </citation>
    <scope>NUCLEOTIDE SEQUENCE [LARGE SCALE GENOMIC DNA]</scope>
    <source>
        <strain evidence="1 2">NCTC9185</strain>
    </source>
</reference>
<organism evidence="1 2">
    <name type="scientific">Raoultella terrigena</name>
    <name type="common">Klebsiella terrigena</name>
    <dbReference type="NCBI Taxonomy" id="577"/>
    <lineage>
        <taxon>Bacteria</taxon>
        <taxon>Pseudomonadati</taxon>
        <taxon>Pseudomonadota</taxon>
        <taxon>Gammaproteobacteria</taxon>
        <taxon>Enterobacterales</taxon>
        <taxon>Enterobacteriaceae</taxon>
        <taxon>Klebsiella/Raoultella group</taxon>
        <taxon>Raoultella</taxon>
    </lineage>
</organism>
<name>A0A4U9D815_RAOTE</name>
<sequence length="123" mass="13969">MVELAESSKQLIIMGKIFTETESWVEQQFIFCDPSPFAAHNMLCEKARHIGEDVFVLRRSLHGFRLPLHMHQTHRQTGLCPPLPARRAPVSERISLMICAPTRAASRITSGFDVSTEIHTSKR</sequence>
<proteinExistence type="predicted"/>
<gene>
    <name evidence="1" type="ORF">NCTC9185_03971</name>
</gene>
<dbReference type="EMBL" id="CABDVU010000001">
    <property type="protein sequence ID" value="VTN12003.1"/>
    <property type="molecule type" value="Genomic_DNA"/>
</dbReference>